<keyword evidence="6 7" id="KW-0472">Membrane</keyword>
<evidence type="ECO:0008006" key="10">
    <source>
        <dbReference type="Google" id="ProtNLM"/>
    </source>
</evidence>
<dbReference type="OrthoDB" id="5393513at2"/>
<feature type="transmembrane region" description="Helical" evidence="7">
    <location>
        <begin position="223"/>
        <end position="241"/>
    </location>
</feature>
<evidence type="ECO:0000256" key="3">
    <source>
        <dbReference type="ARBA" id="ARBA00022475"/>
    </source>
</evidence>
<evidence type="ECO:0000256" key="6">
    <source>
        <dbReference type="ARBA" id="ARBA00023136"/>
    </source>
</evidence>
<feature type="transmembrane region" description="Helical" evidence="7">
    <location>
        <begin position="312"/>
        <end position="334"/>
    </location>
</feature>
<accession>A0A1Y5T2J7</accession>
<dbReference type="EMBL" id="FWFZ01000011">
    <property type="protein sequence ID" value="SLN54435.1"/>
    <property type="molecule type" value="Genomic_DNA"/>
</dbReference>
<feature type="transmembrane region" description="Helical" evidence="7">
    <location>
        <begin position="40"/>
        <end position="56"/>
    </location>
</feature>
<dbReference type="GO" id="GO:0005886">
    <property type="term" value="C:plasma membrane"/>
    <property type="evidence" value="ECO:0007669"/>
    <property type="project" value="UniProtKB-SubCell"/>
</dbReference>
<evidence type="ECO:0000256" key="4">
    <source>
        <dbReference type="ARBA" id="ARBA00022692"/>
    </source>
</evidence>
<keyword evidence="4 7" id="KW-0812">Transmembrane</keyword>
<sequence length="335" mass="34161">MATPDLANLRTRAEQLWPGIAVAALIGLAAQFVSEHYGAPAMLLALLFGIALNFLAEEARPGPGIAFAAKGLLRLGVALLGLRITTDMVLALGPATLSLVVGAVIATIGFGFLVARIFGFGYRFATLSAGAVAICGASAAMAIAAILPQDERSQQRLAFTVVGVTLLSTVAMILYPVIAATLHFDDHTSGIYIGATIHDVAQVVGAGFSISEDAGETATLVKLIRVAMLAPVVLVIAAVVRGQAVEGQGRPPLLPGFVVAFVVLAALNSTGIVPVAVSDLAGDTSRVLLLMAIGAVGMKTSLKEVVEVGPAAMAMLVSETLFLATLIAVGLLIMG</sequence>
<organism evidence="8 9">
    <name type="scientific">Roseisalinus antarcticus</name>
    <dbReference type="NCBI Taxonomy" id="254357"/>
    <lineage>
        <taxon>Bacteria</taxon>
        <taxon>Pseudomonadati</taxon>
        <taxon>Pseudomonadota</taxon>
        <taxon>Alphaproteobacteria</taxon>
        <taxon>Rhodobacterales</taxon>
        <taxon>Roseobacteraceae</taxon>
        <taxon>Roseisalinus</taxon>
    </lineage>
</organism>
<dbReference type="InterPro" id="IPR018383">
    <property type="entry name" value="UPF0324_pro"/>
</dbReference>
<feature type="transmembrane region" description="Helical" evidence="7">
    <location>
        <begin position="253"/>
        <end position="275"/>
    </location>
</feature>
<dbReference type="RefSeq" id="WP_085879279.1">
    <property type="nucleotide sequence ID" value="NZ_FWFZ01000011.1"/>
</dbReference>
<comment type="similarity">
    <text evidence="2">Belongs to the UPF0324 family.</text>
</comment>
<keyword evidence="5 7" id="KW-1133">Transmembrane helix</keyword>
<dbReference type="PANTHER" id="PTHR30106:SF2">
    <property type="entry name" value="UPF0324 INNER MEMBRANE PROTEIN YEIH"/>
    <property type="match status" value="1"/>
</dbReference>
<feature type="transmembrane region" description="Helical" evidence="7">
    <location>
        <begin position="89"/>
        <end position="118"/>
    </location>
</feature>
<dbReference type="PANTHER" id="PTHR30106">
    <property type="entry name" value="INNER MEMBRANE PROTEIN YEIH-RELATED"/>
    <property type="match status" value="1"/>
</dbReference>
<reference evidence="8 9" key="1">
    <citation type="submission" date="2017-03" db="EMBL/GenBank/DDBJ databases">
        <authorList>
            <person name="Afonso C.L."/>
            <person name="Miller P.J."/>
            <person name="Scott M.A."/>
            <person name="Spackman E."/>
            <person name="Goraichik I."/>
            <person name="Dimitrov K.M."/>
            <person name="Suarez D.L."/>
            <person name="Swayne D.E."/>
        </authorList>
    </citation>
    <scope>NUCLEOTIDE SEQUENCE [LARGE SCALE GENOMIC DNA]</scope>
    <source>
        <strain evidence="8 9">CECT 7023</strain>
    </source>
</reference>
<comment type="subcellular location">
    <subcellularLocation>
        <location evidence="1">Cell membrane</location>
        <topology evidence="1">Multi-pass membrane protein</topology>
    </subcellularLocation>
</comment>
<gene>
    <name evidence="8" type="ORF">ROA7023_02434</name>
</gene>
<keyword evidence="9" id="KW-1185">Reference proteome</keyword>
<proteinExistence type="inferred from homology"/>
<keyword evidence="3" id="KW-1003">Cell membrane</keyword>
<name>A0A1Y5T2J7_9RHOB</name>
<dbReference type="Pfam" id="PF03601">
    <property type="entry name" value="Cons_hypoth698"/>
    <property type="match status" value="1"/>
</dbReference>
<evidence type="ECO:0000313" key="9">
    <source>
        <dbReference type="Proteomes" id="UP000193900"/>
    </source>
</evidence>
<evidence type="ECO:0000256" key="7">
    <source>
        <dbReference type="SAM" id="Phobius"/>
    </source>
</evidence>
<evidence type="ECO:0000256" key="2">
    <source>
        <dbReference type="ARBA" id="ARBA00007977"/>
    </source>
</evidence>
<evidence type="ECO:0000256" key="5">
    <source>
        <dbReference type="ARBA" id="ARBA00022989"/>
    </source>
</evidence>
<evidence type="ECO:0000256" key="1">
    <source>
        <dbReference type="ARBA" id="ARBA00004651"/>
    </source>
</evidence>
<feature type="transmembrane region" description="Helical" evidence="7">
    <location>
        <begin position="124"/>
        <end position="145"/>
    </location>
</feature>
<dbReference type="Proteomes" id="UP000193900">
    <property type="component" value="Unassembled WGS sequence"/>
</dbReference>
<feature type="transmembrane region" description="Helical" evidence="7">
    <location>
        <begin position="16"/>
        <end position="33"/>
    </location>
</feature>
<feature type="transmembrane region" description="Helical" evidence="7">
    <location>
        <begin position="157"/>
        <end position="178"/>
    </location>
</feature>
<dbReference type="AlphaFoldDB" id="A0A1Y5T2J7"/>
<evidence type="ECO:0000313" key="8">
    <source>
        <dbReference type="EMBL" id="SLN54435.1"/>
    </source>
</evidence>
<protein>
    <recommendedName>
        <fullName evidence="10">Sulfate exporter family transporter</fullName>
    </recommendedName>
</protein>